<evidence type="ECO:0000256" key="1">
    <source>
        <dbReference type="SAM" id="Phobius"/>
    </source>
</evidence>
<protein>
    <submittedName>
        <fullName evidence="2">Uncharacterized protein</fullName>
    </submittedName>
</protein>
<keyword evidence="1" id="KW-0812">Transmembrane</keyword>
<organism evidence="2 3">
    <name type="scientific">Novipirellula aureliae</name>
    <dbReference type="NCBI Taxonomy" id="2527966"/>
    <lineage>
        <taxon>Bacteria</taxon>
        <taxon>Pseudomonadati</taxon>
        <taxon>Planctomycetota</taxon>
        <taxon>Planctomycetia</taxon>
        <taxon>Pirellulales</taxon>
        <taxon>Pirellulaceae</taxon>
        <taxon>Novipirellula</taxon>
    </lineage>
</organism>
<dbReference type="Proteomes" id="UP000315471">
    <property type="component" value="Unassembled WGS sequence"/>
</dbReference>
<keyword evidence="1" id="KW-0472">Membrane</keyword>
<feature type="transmembrane region" description="Helical" evidence="1">
    <location>
        <begin position="46"/>
        <end position="63"/>
    </location>
</feature>
<feature type="transmembrane region" description="Helical" evidence="1">
    <location>
        <begin position="106"/>
        <end position="128"/>
    </location>
</feature>
<dbReference type="EMBL" id="SJPY01000018">
    <property type="protein sequence ID" value="TWU32770.1"/>
    <property type="molecule type" value="Genomic_DNA"/>
</dbReference>
<proteinExistence type="predicted"/>
<keyword evidence="3" id="KW-1185">Reference proteome</keyword>
<evidence type="ECO:0000313" key="2">
    <source>
        <dbReference type="EMBL" id="TWU32770.1"/>
    </source>
</evidence>
<feature type="transmembrane region" description="Helical" evidence="1">
    <location>
        <begin position="23"/>
        <end position="40"/>
    </location>
</feature>
<keyword evidence="1" id="KW-1133">Transmembrane helix</keyword>
<evidence type="ECO:0000313" key="3">
    <source>
        <dbReference type="Proteomes" id="UP000315471"/>
    </source>
</evidence>
<comment type="caution">
    <text evidence="2">The sequence shown here is derived from an EMBL/GenBank/DDBJ whole genome shotgun (WGS) entry which is preliminary data.</text>
</comment>
<accession>A0A5C6D7H0</accession>
<name>A0A5C6D7H0_9BACT</name>
<feature type="transmembrane region" description="Helical" evidence="1">
    <location>
        <begin position="75"/>
        <end position="94"/>
    </location>
</feature>
<sequence>MNINEGDSDGVTRICSTRRSTNTLNLLVVTAAYAILFTLLQTLAVSFYFSTLIIAFITLVALGQSTLFHGMRPRTSSLLVGSVFCLCGVTFDILTKTITHGIVPYAITTTALGGFFGLIAGFLIDFVFRFAKLLQSVFTPRSHSSG</sequence>
<reference evidence="2 3" key="1">
    <citation type="submission" date="2019-02" db="EMBL/GenBank/DDBJ databases">
        <title>Deep-cultivation of Planctomycetes and their phenomic and genomic characterization uncovers novel biology.</title>
        <authorList>
            <person name="Wiegand S."/>
            <person name="Jogler M."/>
            <person name="Boedeker C."/>
            <person name="Pinto D."/>
            <person name="Vollmers J."/>
            <person name="Rivas-Marin E."/>
            <person name="Kohn T."/>
            <person name="Peeters S.H."/>
            <person name="Heuer A."/>
            <person name="Rast P."/>
            <person name="Oberbeckmann S."/>
            <person name="Bunk B."/>
            <person name="Jeske O."/>
            <person name="Meyerdierks A."/>
            <person name="Storesund J.E."/>
            <person name="Kallscheuer N."/>
            <person name="Luecker S."/>
            <person name="Lage O.M."/>
            <person name="Pohl T."/>
            <person name="Merkel B.J."/>
            <person name="Hornburger P."/>
            <person name="Mueller R.-W."/>
            <person name="Bruemmer F."/>
            <person name="Labrenz M."/>
            <person name="Spormann A.M."/>
            <person name="Op Den Camp H."/>
            <person name="Overmann J."/>
            <person name="Amann R."/>
            <person name="Jetten M.S.M."/>
            <person name="Mascher T."/>
            <person name="Medema M.H."/>
            <person name="Devos D.P."/>
            <person name="Kaster A.-K."/>
            <person name="Ovreas L."/>
            <person name="Rohde M."/>
            <person name="Galperin M.Y."/>
            <person name="Jogler C."/>
        </authorList>
    </citation>
    <scope>NUCLEOTIDE SEQUENCE [LARGE SCALE GENOMIC DNA]</scope>
    <source>
        <strain evidence="2 3">Q31b</strain>
    </source>
</reference>
<dbReference type="AlphaFoldDB" id="A0A5C6D7H0"/>
<gene>
    <name evidence="2" type="ORF">Q31b_58130</name>
</gene>